<dbReference type="EMBL" id="JAEPWM010000003">
    <property type="protein sequence ID" value="MBK6006504.1"/>
    <property type="molecule type" value="Genomic_DNA"/>
</dbReference>
<organism evidence="2 3">
    <name type="scientific">Ramlibacter ginsenosidimutans</name>
    <dbReference type="NCBI Taxonomy" id="502333"/>
    <lineage>
        <taxon>Bacteria</taxon>
        <taxon>Pseudomonadati</taxon>
        <taxon>Pseudomonadota</taxon>
        <taxon>Betaproteobacteria</taxon>
        <taxon>Burkholderiales</taxon>
        <taxon>Comamonadaceae</taxon>
        <taxon>Ramlibacter</taxon>
    </lineage>
</organism>
<feature type="compositionally biased region" description="Basic and acidic residues" evidence="1">
    <location>
        <begin position="42"/>
        <end position="52"/>
    </location>
</feature>
<evidence type="ECO:0000313" key="2">
    <source>
        <dbReference type="EMBL" id="MBK6006504.1"/>
    </source>
</evidence>
<comment type="caution">
    <text evidence="2">The sequence shown here is derived from an EMBL/GenBank/DDBJ whole genome shotgun (WGS) entry which is preliminary data.</text>
</comment>
<keyword evidence="3" id="KW-1185">Reference proteome</keyword>
<evidence type="ECO:0000313" key="3">
    <source>
        <dbReference type="Proteomes" id="UP000630528"/>
    </source>
</evidence>
<dbReference type="AlphaFoldDB" id="A0A934TS95"/>
<reference evidence="2" key="2">
    <citation type="submission" date="2021-01" db="EMBL/GenBank/DDBJ databases">
        <authorList>
            <person name="Kang M."/>
        </authorList>
    </citation>
    <scope>NUCLEOTIDE SEQUENCE</scope>
    <source>
        <strain evidence="2">KACC 17527</strain>
    </source>
</reference>
<feature type="compositionally biased region" description="Low complexity" evidence="1">
    <location>
        <begin position="18"/>
        <end position="41"/>
    </location>
</feature>
<reference evidence="2" key="1">
    <citation type="journal article" date="2012" name="J. Microbiol. Biotechnol.">
        <title>Ramlibacter ginsenosidimutans sp. nov., with ginsenoside-converting activity.</title>
        <authorList>
            <person name="Wang L."/>
            <person name="An D.S."/>
            <person name="Kim S.G."/>
            <person name="Jin F.X."/>
            <person name="Kim S.C."/>
            <person name="Lee S.T."/>
            <person name="Im W.T."/>
        </authorList>
    </citation>
    <scope>NUCLEOTIDE SEQUENCE</scope>
    <source>
        <strain evidence="2">KACC 17527</strain>
    </source>
</reference>
<name>A0A934TS95_9BURK</name>
<feature type="region of interest" description="Disordered" evidence="1">
    <location>
        <begin position="1"/>
        <end position="56"/>
    </location>
</feature>
<gene>
    <name evidence="2" type="ORF">JJB11_10410</name>
</gene>
<proteinExistence type="predicted"/>
<accession>A0A934TS95</accession>
<dbReference type="Proteomes" id="UP000630528">
    <property type="component" value="Unassembled WGS sequence"/>
</dbReference>
<sequence>MATARKTARKTAAKKPAARQSASRKPAAKAAPAKAALPATTKADKGDKADKARKPKLVRDSFTIPKSEYTVLEALKLRAANLGRPAKKSEVLRAGVMALAAMGDAAFLASVTGVPAIKTGRPAKDAA</sequence>
<evidence type="ECO:0000256" key="1">
    <source>
        <dbReference type="SAM" id="MobiDB-lite"/>
    </source>
</evidence>
<protein>
    <submittedName>
        <fullName evidence="2">Uncharacterized protein</fullName>
    </submittedName>
</protein>
<dbReference type="RefSeq" id="WP_201169956.1">
    <property type="nucleotide sequence ID" value="NZ_JAEPWM010000003.1"/>
</dbReference>
<feature type="compositionally biased region" description="Basic residues" evidence="1">
    <location>
        <begin position="1"/>
        <end position="17"/>
    </location>
</feature>